<name>A0ABN3FU89_9PSEU</name>
<evidence type="ECO:0000313" key="1">
    <source>
        <dbReference type="EMBL" id="GAA2337758.1"/>
    </source>
</evidence>
<protein>
    <submittedName>
        <fullName evidence="1">Molecular chaperone Hsp90</fullName>
    </submittedName>
</protein>
<comment type="caution">
    <text evidence="1">The sequence shown here is derived from an EMBL/GenBank/DDBJ whole genome shotgun (WGS) entry which is preliminary data.</text>
</comment>
<dbReference type="EMBL" id="BAAARA010000003">
    <property type="protein sequence ID" value="GAA2337758.1"/>
    <property type="molecule type" value="Genomic_DNA"/>
</dbReference>
<reference evidence="1 2" key="1">
    <citation type="journal article" date="2019" name="Int. J. Syst. Evol. Microbiol.">
        <title>The Global Catalogue of Microorganisms (GCM) 10K type strain sequencing project: providing services to taxonomists for standard genome sequencing and annotation.</title>
        <authorList>
            <consortium name="The Broad Institute Genomics Platform"/>
            <consortium name="The Broad Institute Genome Sequencing Center for Infectious Disease"/>
            <person name="Wu L."/>
            <person name="Ma J."/>
        </authorList>
    </citation>
    <scope>NUCLEOTIDE SEQUENCE [LARGE SCALE GENOMIC DNA]</scope>
    <source>
        <strain evidence="1 2">JCM 16221</strain>
    </source>
</reference>
<dbReference type="NCBIfam" id="NF047352">
    <property type="entry name" value="P_loop_sacsin"/>
    <property type="match status" value="1"/>
</dbReference>
<organism evidence="1 2">
    <name type="scientific">Saccharopolyspora halophila</name>
    <dbReference type="NCBI Taxonomy" id="405551"/>
    <lineage>
        <taxon>Bacteria</taxon>
        <taxon>Bacillati</taxon>
        <taxon>Actinomycetota</taxon>
        <taxon>Actinomycetes</taxon>
        <taxon>Pseudonocardiales</taxon>
        <taxon>Pseudonocardiaceae</taxon>
        <taxon>Saccharopolyspora</taxon>
    </lineage>
</organism>
<evidence type="ECO:0000313" key="2">
    <source>
        <dbReference type="Proteomes" id="UP001501218"/>
    </source>
</evidence>
<proteinExistence type="predicted"/>
<keyword evidence="2" id="KW-1185">Reference proteome</keyword>
<dbReference type="SUPFAM" id="SSF55874">
    <property type="entry name" value="ATPase domain of HSP90 chaperone/DNA topoisomerase II/histidine kinase"/>
    <property type="match status" value="1"/>
</dbReference>
<accession>A0ABN3FU89</accession>
<dbReference type="RefSeq" id="WP_344127547.1">
    <property type="nucleotide sequence ID" value="NZ_BAAARA010000003.1"/>
</dbReference>
<dbReference type="InterPro" id="IPR036890">
    <property type="entry name" value="HATPase_C_sf"/>
</dbReference>
<gene>
    <name evidence="1" type="ORF">GCM10009854_12360</name>
</gene>
<dbReference type="Proteomes" id="UP001501218">
    <property type="component" value="Unassembled WGS sequence"/>
</dbReference>
<sequence>MSEPNHFGAAALRHGVLQSWDASPTRFREDANAEEDLRLGGYRDRLLVELAQNAADAAGTGGVLRVESTGRELRVANTGAPLTPDGVAALASLRASAKREGATVGRFGVGFAAVLAVSDSPRVVSSSGAVEFSAERTRDAVADLPGPAVEMRRREGAVPVLRLPWEVDDRPPEGFSTEVRLPLRADVDADALLTACAEQAPDLLLALPALTEIGVGAQTWTRTDETDDRVLVAGPARSDRWVVHRASGELGDSVLEGVGVEARDGARWRIAWAVPVDAEGRPEPLSEDVLHTPTPTEERLSVPARLLADVPVEADRRRVAASPATDAVLTFAAESYPALVDKLTAEHRTAMVPLPGFPLSDVDDTLRQRIGDRLRVVPWLPGAGDEFVAPVEARVLEHVSPELVELLHEVVPGLLAAELSERGHRGSLQALEVRRVGAAELVEAVTGLQRTPHWWRRLYDALAPIEDSDPVAHEEFTALPVPLADGRTVSGVRDVLLGQQDADPDPATLLSTLDISGLRIAHPEATHPLLAKLGAHSAGPAELLDAPPLSEAVRGSVSDALAGVDVRPLAEAVLRLVSEAGSRDWLGSLALPTADGDFRRADELLLPEAALLDVLDAEHIGDDGPLSTLDEDFAGEWSDDLLLSVGVLDGFAVHVEEDPAEPDEDFGDSHLWWTEREAAAPAEWPPARFAAVRDLDLVADDAWPAALRLLVSQPETLRALREPGNYTRWWIARYALLAGRPPRQWRMPGAEDLAGLYDPVPDLELPAEALLLAGVRAELRIDDAEDAADLLRRLGDPQRAVRAGTALRAHRVLSEAVGAGTVDPSELDPPEQVRSISGAVVSTGRAVVLDEPWMLSVLDAPLVVAGGSPERFDAEALAELLDLPLSSEENSMRVETAGERTEPWAEIARVPGACELLGIPVPSGAIALHDKLFVQTREGQRQVHWWVASDGAVHAERAPDGLARALAWAADCWHERFALAALLADPEATTLLR</sequence>